<organism evidence="1 2">
    <name type="scientific">Aliidiomarina soli</name>
    <dbReference type="NCBI Taxonomy" id="1928574"/>
    <lineage>
        <taxon>Bacteria</taxon>
        <taxon>Pseudomonadati</taxon>
        <taxon>Pseudomonadota</taxon>
        <taxon>Gammaproteobacteria</taxon>
        <taxon>Alteromonadales</taxon>
        <taxon>Idiomarinaceae</taxon>
        <taxon>Aliidiomarina</taxon>
    </lineage>
</organism>
<reference evidence="1 2" key="1">
    <citation type="journal article" date="2011" name="Front. Microbiol.">
        <title>Genomic signatures of strain selection and enhancement in Bacillus atrophaeus var. globigii, a historical biowarfare simulant.</title>
        <authorList>
            <person name="Gibbons H.S."/>
            <person name="Broomall S.M."/>
            <person name="McNew L.A."/>
            <person name="Daligault H."/>
            <person name="Chapman C."/>
            <person name="Bruce D."/>
            <person name="Karavis M."/>
            <person name="Krepps M."/>
            <person name="McGregor P.A."/>
            <person name="Hong C."/>
            <person name="Park K.H."/>
            <person name="Akmal A."/>
            <person name="Feldman A."/>
            <person name="Lin J.S."/>
            <person name="Chang W.E."/>
            <person name="Higgs B.W."/>
            <person name="Demirev P."/>
            <person name="Lindquist J."/>
            <person name="Liem A."/>
            <person name="Fochler E."/>
            <person name="Read T.D."/>
            <person name="Tapia R."/>
            <person name="Johnson S."/>
            <person name="Bishop-Lilly K.A."/>
            <person name="Detter C."/>
            <person name="Han C."/>
            <person name="Sozhamannan S."/>
            <person name="Rosenzweig C.N."/>
            <person name="Skowronski E.W."/>
        </authorList>
    </citation>
    <scope>NUCLEOTIDE SEQUENCE [LARGE SCALE GENOMIC DNA]</scope>
    <source>
        <strain evidence="1 2">Y4G10-17</strain>
    </source>
</reference>
<evidence type="ECO:0000313" key="1">
    <source>
        <dbReference type="EMBL" id="RUO32415.1"/>
    </source>
</evidence>
<evidence type="ECO:0008006" key="3">
    <source>
        <dbReference type="Google" id="ProtNLM"/>
    </source>
</evidence>
<dbReference type="RefSeq" id="WP_126799194.1">
    <property type="nucleotide sequence ID" value="NZ_PIPO01000004.1"/>
</dbReference>
<accession>A0A432WF79</accession>
<name>A0A432WF79_9GAMM</name>
<dbReference type="AlphaFoldDB" id="A0A432WF79"/>
<comment type="caution">
    <text evidence="1">The sequence shown here is derived from an EMBL/GenBank/DDBJ whole genome shotgun (WGS) entry which is preliminary data.</text>
</comment>
<protein>
    <recommendedName>
        <fullName evidence="3">ApeA N-terminal domain-containing protein</fullName>
    </recommendedName>
</protein>
<keyword evidence="2" id="KW-1185">Reference proteome</keyword>
<dbReference type="Proteomes" id="UP000287823">
    <property type="component" value="Unassembled WGS sequence"/>
</dbReference>
<sequence length="401" mass="44934">MSFFDLYGTGELHCDNTERIVQVALVIQAVNGRTRIHCSPVGSDKPFELEKLALSARSPALKNVKVESSAGTLSATDLANVHLNYLSSFNENGPLLITQLAHKPGKRHTLTLEAGYLTLSRSSLTFDFEPSEPLTGYQFMFIGAAQNIKAFRTSLALGNQIVKIQSYGNTHPSLAGIIVVDAKDKISSEHQETLRLTLELYLRQKVSFLAELSENKAHLNLVDHSTVSLSALNTNASSSLIHIKAFIEKNPKSRTYLRFLTEMAGNSGTIDDRLLNGFVALEALFEGKKLQDDKISRRLGISRVTAKFIVELRNTFFHDGRSIKDTLNFLLEQKLNHPQAPIIPLLQALVQREDASWIVYSSFADLMYTYFADLVGLDPETIRRWSYVDLRTENWFQKLEA</sequence>
<dbReference type="EMBL" id="PIPO01000004">
    <property type="protein sequence ID" value="RUO32415.1"/>
    <property type="molecule type" value="Genomic_DNA"/>
</dbReference>
<gene>
    <name evidence="1" type="ORF">CWE14_09710</name>
</gene>
<proteinExistence type="predicted"/>
<evidence type="ECO:0000313" key="2">
    <source>
        <dbReference type="Proteomes" id="UP000287823"/>
    </source>
</evidence>